<name>A0ABP7YT48_9SPHI</name>
<keyword evidence="2" id="KW-1185">Reference proteome</keyword>
<evidence type="ECO:0000313" key="2">
    <source>
        <dbReference type="Proteomes" id="UP001500101"/>
    </source>
</evidence>
<dbReference type="RefSeq" id="WP_344674616.1">
    <property type="nucleotide sequence ID" value="NZ_BAAAZI010000008.1"/>
</dbReference>
<gene>
    <name evidence="1" type="ORF">GCM10022216_20520</name>
</gene>
<dbReference type="Proteomes" id="UP001500101">
    <property type="component" value="Unassembled WGS sequence"/>
</dbReference>
<protein>
    <submittedName>
        <fullName evidence="1">Uncharacterized protein</fullName>
    </submittedName>
</protein>
<reference evidence="2" key="1">
    <citation type="journal article" date="2019" name="Int. J. Syst. Evol. Microbiol.">
        <title>The Global Catalogue of Microorganisms (GCM) 10K type strain sequencing project: providing services to taxonomists for standard genome sequencing and annotation.</title>
        <authorList>
            <consortium name="The Broad Institute Genomics Platform"/>
            <consortium name="The Broad Institute Genome Sequencing Center for Infectious Disease"/>
            <person name="Wu L."/>
            <person name="Ma J."/>
        </authorList>
    </citation>
    <scope>NUCLEOTIDE SEQUENCE [LARGE SCALE GENOMIC DNA]</scope>
    <source>
        <strain evidence="2">JCM 16704</strain>
    </source>
</reference>
<accession>A0ABP7YT48</accession>
<organism evidence="1 2">
    <name type="scientific">Sphingobacterium kyonggiense</name>
    <dbReference type="NCBI Taxonomy" id="714075"/>
    <lineage>
        <taxon>Bacteria</taxon>
        <taxon>Pseudomonadati</taxon>
        <taxon>Bacteroidota</taxon>
        <taxon>Sphingobacteriia</taxon>
        <taxon>Sphingobacteriales</taxon>
        <taxon>Sphingobacteriaceae</taxon>
        <taxon>Sphingobacterium</taxon>
    </lineage>
</organism>
<comment type="caution">
    <text evidence="1">The sequence shown here is derived from an EMBL/GenBank/DDBJ whole genome shotgun (WGS) entry which is preliminary data.</text>
</comment>
<evidence type="ECO:0000313" key="1">
    <source>
        <dbReference type="EMBL" id="GAA4140949.1"/>
    </source>
</evidence>
<sequence>MKTIINTLIEISKSILAAPIHVPEKLKRINKYIHFGLQVLKQIIEMQEKENEGKQKKKSRYVFR</sequence>
<proteinExistence type="predicted"/>
<dbReference type="EMBL" id="BAAAZI010000008">
    <property type="protein sequence ID" value="GAA4140949.1"/>
    <property type="molecule type" value="Genomic_DNA"/>
</dbReference>